<comment type="subcellular location">
    <subcellularLocation>
        <location evidence="1">Cytoplasm</location>
    </subcellularLocation>
</comment>
<keyword evidence="3" id="KW-0963">Cytoplasm</keyword>
<dbReference type="GO" id="GO:0031087">
    <property type="term" value="P:deadenylation-independent decapping of nuclear-transcribed mRNA"/>
    <property type="evidence" value="ECO:0007669"/>
    <property type="project" value="TreeGrafter"/>
</dbReference>
<dbReference type="GO" id="GO:0008047">
    <property type="term" value="F:enzyme activator activity"/>
    <property type="evidence" value="ECO:0007669"/>
    <property type="project" value="InterPro"/>
</dbReference>
<evidence type="ECO:0000313" key="6">
    <source>
        <dbReference type="EMBL" id="CAG9536023.1"/>
    </source>
</evidence>
<dbReference type="EMBL" id="CAKAEH010001422">
    <property type="protein sequence ID" value="CAG9536023.1"/>
    <property type="molecule type" value="Genomic_DNA"/>
</dbReference>
<dbReference type="SUPFAM" id="SSF50729">
    <property type="entry name" value="PH domain-like"/>
    <property type="match status" value="1"/>
</dbReference>
<dbReference type="AlphaFoldDB" id="A0A8J2M6R5"/>
<proteinExistence type="inferred from homology"/>
<dbReference type="Pfam" id="PF06058">
    <property type="entry name" value="DCP1"/>
    <property type="match status" value="1"/>
</dbReference>
<evidence type="ECO:0000256" key="4">
    <source>
        <dbReference type="ARBA" id="ARBA00022664"/>
    </source>
</evidence>
<evidence type="ECO:0000256" key="2">
    <source>
        <dbReference type="ARBA" id="ARBA00008778"/>
    </source>
</evidence>
<dbReference type="GO" id="GO:0000290">
    <property type="term" value="P:deadenylation-dependent decapping of nuclear-transcribed mRNA"/>
    <property type="evidence" value="ECO:0007669"/>
    <property type="project" value="InterPro"/>
</dbReference>
<reference evidence="6" key="1">
    <citation type="submission" date="2021-09" db="EMBL/GenBank/DDBJ databases">
        <authorList>
            <consortium name="Pathogen Informatics"/>
        </authorList>
    </citation>
    <scope>NUCLEOTIDE SEQUENCE</scope>
</reference>
<sequence length="340" mass="38110">MLVQENMGDAMLVKKRPVSIDEMNLKSIQRLDPCAVAVIDKSVHAALYQFDKCNTQWVKSAIEGPLFLYKRADKPFHSLMIANRQSLEDHIEPITSRLRFFLEAPYLFMNTQEGEIRGFWFFEEEDCTRLYKLLVKLVSDSSPSTSTIVNHSKRPIPSKSQNGYGAHSNTVAGRDSRCKKLDEMPALLQQLLSKQTTTKLPDVPTRGALSADQIERQLLLRGAQGESAGVSTENKSDAKIMGKYASASHENEENDTLSDLVNNLSLCAAKTSSGIKDVEKRRSKSKNKHDGIPEDNSQIVCLTKDQLLVALKHLLKDDGFVTRLHCAYLESINSRLGLRE</sequence>
<dbReference type="GO" id="GO:0000932">
    <property type="term" value="C:P-body"/>
    <property type="evidence" value="ECO:0007669"/>
    <property type="project" value="TreeGrafter"/>
</dbReference>
<evidence type="ECO:0000256" key="1">
    <source>
        <dbReference type="ARBA" id="ARBA00004496"/>
    </source>
</evidence>
<accession>A0A8J2M6R5</accession>
<name>A0A8J2M6R5_9BILA</name>
<comment type="similarity">
    <text evidence="2">Belongs to the DCP1 family.</text>
</comment>
<dbReference type="PANTHER" id="PTHR16290:SF0">
    <property type="entry name" value="DECAPPING PROTEIN 1, ISOFORM A"/>
    <property type="match status" value="1"/>
</dbReference>
<organism evidence="6 7">
    <name type="scientific">Cercopithifilaria johnstoni</name>
    <dbReference type="NCBI Taxonomy" id="2874296"/>
    <lineage>
        <taxon>Eukaryota</taxon>
        <taxon>Metazoa</taxon>
        <taxon>Ecdysozoa</taxon>
        <taxon>Nematoda</taxon>
        <taxon>Chromadorea</taxon>
        <taxon>Rhabditida</taxon>
        <taxon>Spirurina</taxon>
        <taxon>Spiruromorpha</taxon>
        <taxon>Filarioidea</taxon>
        <taxon>Onchocercidae</taxon>
        <taxon>Cercopithifilaria</taxon>
    </lineage>
</organism>
<dbReference type="Gene3D" id="6.10.140.2030">
    <property type="match status" value="1"/>
</dbReference>
<keyword evidence="4" id="KW-0507">mRNA processing</keyword>
<dbReference type="CDD" id="cd09804">
    <property type="entry name" value="Dcp1"/>
    <property type="match status" value="1"/>
</dbReference>
<dbReference type="PANTHER" id="PTHR16290">
    <property type="entry name" value="TRANSCRIPTION FACTOR SMIF DECAPPING ENZYME DCP1"/>
    <property type="match status" value="1"/>
</dbReference>
<evidence type="ECO:0000313" key="7">
    <source>
        <dbReference type="Proteomes" id="UP000746747"/>
    </source>
</evidence>
<dbReference type="GO" id="GO:0006397">
    <property type="term" value="P:mRNA processing"/>
    <property type="evidence" value="ECO:0007669"/>
    <property type="project" value="UniProtKB-KW"/>
</dbReference>
<keyword evidence="7" id="KW-1185">Reference proteome</keyword>
<dbReference type="InterPro" id="IPR010334">
    <property type="entry name" value="Dcp1"/>
</dbReference>
<gene>
    <name evidence="6" type="ORF">CJOHNSTONI_LOCUS5986</name>
</gene>
<comment type="caution">
    <text evidence="6">The sequence shown here is derived from an EMBL/GenBank/DDBJ whole genome shotgun (WGS) entry which is preliminary data.</text>
</comment>
<dbReference type="Gene3D" id="2.30.29.30">
    <property type="entry name" value="Pleckstrin-homology domain (PH domain)/Phosphotyrosine-binding domain (PTB)"/>
    <property type="match status" value="1"/>
</dbReference>
<dbReference type="Proteomes" id="UP000746747">
    <property type="component" value="Unassembled WGS sequence"/>
</dbReference>
<feature type="compositionally biased region" description="Polar residues" evidence="5">
    <location>
        <begin position="158"/>
        <end position="171"/>
    </location>
</feature>
<feature type="region of interest" description="Disordered" evidence="5">
    <location>
        <begin position="146"/>
        <end position="175"/>
    </location>
</feature>
<dbReference type="OrthoDB" id="440673at2759"/>
<dbReference type="GO" id="GO:0003729">
    <property type="term" value="F:mRNA binding"/>
    <property type="evidence" value="ECO:0007669"/>
    <property type="project" value="TreeGrafter"/>
</dbReference>
<dbReference type="InterPro" id="IPR011993">
    <property type="entry name" value="PH-like_dom_sf"/>
</dbReference>
<evidence type="ECO:0000256" key="5">
    <source>
        <dbReference type="SAM" id="MobiDB-lite"/>
    </source>
</evidence>
<evidence type="ECO:0000256" key="3">
    <source>
        <dbReference type="ARBA" id="ARBA00022490"/>
    </source>
</evidence>
<protein>
    <submittedName>
        <fullName evidence="6">Uncharacterized protein</fullName>
    </submittedName>
</protein>